<name>A0A0K2T967_LEPSM</name>
<sequence>MRFALLDNLGHVELGAFAGPIDLVRIQLCNCNGSGFALLMTHALNRWSNPKKNLHLPTATCTGLQDQKSAGCLVTKMYSLIETRPEPM</sequence>
<evidence type="ECO:0000313" key="1">
    <source>
        <dbReference type="EMBL" id="CDW22553.1"/>
    </source>
</evidence>
<proteinExistence type="predicted"/>
<reference evidence="1" key="1">
    <citation type="submission" date="2014-05" db="EMBL/GenBank/DDBJ databases">
        <authorList>
            <person name="Chronopoulou M."/>
        </authorList>
    </citation>
    <scope>NUCLEOTIDE SEQUENCE</scope>
    <source>
        <tissue evidence="1">Whole organism</tissue>
    </source>
</reference>
<organism evidence="1">
    <name type="scientific">Lepeophtheirus salmonis</name>
    <name type="common">Salmon louse</name>
    <name type="synonym">Caligus salmonis</name>
    <dbReference type="NCBI Taxonomy" id="72036"/>
    <lineage>
        <taxon>Eukaryota</taxon>
        <taxon>Metazoa</taxon>
        <taxon>Ecdysozoa</taxon>
        <taxon>Arthropoda</taxon>
        <taxon>Crustacea</taxon>
        <taxon>Multicrustacea</taxon>
        <taxon>Hexanauplia</taxon>
        <taxon>Copepoda</taxon>
        <taxon>Siphonostomatoida</taxon>
        <taxon>Caligidae</taxon>
        <taxon>Lepeophtheirus</taxon>
    </lineage>
</organism>
<dbReference type="EMBL" id="HACA01005192">
    <property type="protein sequence ID" value="CDW22553.1"/>
    <property type="molecule type" value="Transcribed_RNA"/>
</dbReference>
<accession>A0A0K2T967</accession>
<dbReference type="AlphaFoldDB" id="A0A0K2T967"/>
<protein>
    <submittedName>
        <fullName evidence="1">Uncharacterized protein</fullName>
    </submittedName>
</protein>